<sequence length="222" mass="23973">MSIDSPNLTYDIGGALHGIAVRLRIETTALPKNASSHVYKNPISQVGPGKPYCCSSDKQSSKLRCCERTANTARYRGNLGEAKLAGPTSCHLRSGLSPFPPSMAAGIGGVIRLSFVLAVLLLLMSESSLAYTARRGRGGEKGAVNCREVASKVECERNSKWCRWCTSDALDDMCFGAAEAWRLPQQGKLSLYSSRGLEYPVASGLNMYEAVPISFYKLLQVA</sequence>
<gene>
    <name evidence="2" type="ORF">Taro_040294</name>
</gene>
<feature type="transmembrane region" description="Helical" evidence="1">
    <location>
        <begin position="103"/>
        <end position="124"/>
    </location>
</feature>
<dbReference type="PANTHER" id="PTHR36896:SF2">
    <property type="entry name" value="OS01G0729500 PROTEIN"/>
    <property type="match status" value="1"/>
</dbReference>
<dbReference type="OrthoDB" id="884905at2759"/>
<evidence type="ECO:0000313" key="3">
    <source>
        <dbReference type="Proteomes" id="UP000652761"/>
    </source>
</evidence>
<dbReference type="AlphaFoldDB" id="A0A843W8L4"/>
<keyword evidence="1" id="KW-0472">Membrane</keyword>
<proteinExistence type="predicted"/>
<protein>
    <submittedName>
        <fullName evidence="2">Uncharacterized protein</fullName>
    </submittedName>
</protein>
<dbReference type="Proteomes" id="UP000652761">
    <property type="component" value="Unassembled WGS sequence"/>
</dbReference>
<keyword evidence="1" id="KW-1133">Transmembrane helix</keyword>
<dbReference type="PANTHER" id="PTHR36896">
    <property type="entry name" value="OS01G0729500 PROTEIN"/>
    <property type="match status" value="1"/>
</dbReference>
<name>A0A843W8L4_COLES</name>
<accession>A0A843W8L4</accession>
<comment type="caution">
    <text evidence="2">The sequence shown here is derived from an EMBL/GenBank/DDBJ whole genome shotgun (WGS) entry which is preliminary data.</text>
</comment>
<organism evidence="2 3">
    <name type="scientific">Colocasia esculenta</name>
    <name type="common">Wild taro</name>
    <name type="synonym">Arum esculentum</name>
    <dbReference type="NCBI Taxonomy" id="4460"/>
    <lineage>
        <taxon>Eukaryota</taxon>
        <taxon>Viridiplantae</taxon>
        <taxon>Streptophyta</taxon>
        <taxon>Embryophyta</taxon>
        <taxon>Tracheophyta</taxon>
        <taxon>Spermatophyta</taxon>
        <taxon>Magnoliopsida</taxon>
        <taxon>Liliopsida</taxon>
        <taxon>Araceae</taxon>
        <taxon>Aroideae</taxon>
        <taxon>Colocasieae</taxon>
        <taxon>Colocasia</taxon>
    </lineage>
</organism>
<evidence type="ECO:0000313" key="2">
    <source>
        <dbReference type="EMBL" id="MQM07453.1"/>
    </source>
</evidence>
<reference evidence="2" key="1">
    <citation type="submission" date="2017-07" db="EMBL/GenBank/DDBJ databases">
        <title>Taro Niue Genome Assembly and Annotation.</title>
        <authorList>
            <person name="Atibalentja N."/>
            <person name="Keating K."/>
            <person name="Fields C.J."/>
        </authorList>
    </citation>
    <scope>NUCLEOTIDE SEQUENCE</scope>
    <source>
        <strain evidence="2">Niue_2</strain>
        <tissue evidence="2">Leaf</tissue>
    </source>
</reference>
<dbReference type="EMBL" id="NMUH01003875">
    <property type="protein sequence ID" value="MQM07453.1"/>
    <property type="molecule type" value="Genomic_DNA"/>
</dbReference>
<keyword evidence="3" id="KW-1185">Reference proteome</keyword>
<keyword evidence="1" id="KW-0812">Transmembrane</keyword>
<evidence type="ECO:0000256" key="1">
    <source>
        <dbReference type="SAM" id="Phobius"/>
    </source>
</evidence>